<dbReference type="SMART" id="SM01329">
    <property type="entry name" value="Iso_dh"/>
    <property type="match status" value="1"/>
</dbReference>
<evidence type="ECO:0000256" key="2">
    <source>
        <dbReference type="ARBA" id="ARBA00022532"/>
    </source>
</evidence>
<dbReference type="GO" id="GO:0006102">
    <property type="term" value="P:isocitrate metabolic process"/>
    <property type="evidence" value="ECO:0007669"/>
    <property type="project" value="TreeGrafter"/>
</dbReference>
<dbReference type="PANTHER" id="PTHR11835:SF42">
    <property type="entry name" value="ISOCITRATE DEHYDROGENASE [NAD] SUBUNIT BETA, MITOCHONDRIAL"/>
    <property type="match status" value="1"/>
</dbReference>
<dbReference type="GO" id="GO:0004449">
    <property type="term" value="F:isocitrate dehydrogenase (NAD+) activity"/>
    <property type="evidence" value="ECO:0007669"/>
    <property type="project" value="TreeGrafter"/>
</dbReference>
<comment type="caution">
    <text evidence="4">The sequence shown here is derived from an EMBL/GenBank/DDBJ whole genome shotgun (WGS) entry which is preliminary data.</text>
</comment>
<evidence type="ECO:0000313" key="4">
    <source>
        <dbReference type="EMBL" id="OEJ89180.1"/>
    </source>
</evidence>
<sequence length="335" mass="37487">MFKRFYSSTPITVIKGDHSALSSKLSKQLDTLISKKQLPLTVKLVENDNEKIIESLKETKTGLKLTPLNYNQSISINRDLKLNGKLTFFKSKGIPSDKFQNLDFTILQDTYQTEFSQQEHELVSGTDKLTELLKVSNRQNFESLHNFIFNYAKTQKPDNYKDSKITVVHKANIMKKGDGLLKNTFAEVAAKKYPELADKANAIIVDNCSMQLVCKPEQFEYMVTTSLYGTILNNIGAAMVGSDKLINAVAFNSDDVALKNITIHEPAVNHNELIKEGEDYNPYILVKSVADILIKSGHEQKGKELAEKVESLLKSGKLTTDIGGSLTSDEFINLL</sequence>
<dbReference type="GO" id="GO:0006099">
    <property type="term" value="P:tricarboxylic acid cycle"/>
    <property type="evidence" value="ECO:0007669"/>
    <property type="project" value="UniProtKB-KW"/>
</dbReference>
<dbReference type="Proteomes" id="UP000095358">
    <property type="component" value="Unassembled WGS sequence"/>
</dbReference>
<dbReference type="STRING" id="29833.A0A1E5RQP2"/>
<keyword evidence="2" id="KW-0816">Tricarboxylic acid cycle</keyword>
<dbReference type="OrthoDB" id="10261637at2759"/>
<accession>A0A1E5RQP2</accession>
<dbReference type="GO" id="GO:0005739">
    <property type="term" value="C:mitochondrion"/>
    <property type="evidence" value="ECO:0007669"/>
    <property type="project" value="TreeGrafter"/>
</dbReference>
<evidence type="ECO:0000256" key="1">
    <source>
        <dbReference type="ARBA" id="ARBA00007769"/>
    </source>
</evidence>
<dbReference type="VEuPathDB" id="FungiDB:AWRI3580_g1836"/>
<dbReference type="InterPro" id="IPR024084">
    <property type="entry name" value="IsoPropMal-DH-like_dom"/>
</dbReference>
<dbReference type="Pfam" id="PF00180">
    <property type="entry name" value="Iso_dh"/>
    <property type="match status" value="1"/>
</dbReference>
<proteinExistence type="inferred from homology"/>
<gene>
    <name evidence="4" type="ORF">AWRI3580_g1836</name>
</gene>
<dbReference type="EMBL" id="LPNN01000004">
    <property type="protein sequence ID" value="OEJ89180.1"/>
    <property type="molecule type" value="Genomic_DNA"/>
</dbReference>
<protein>
    <submittedName>
        <fullName evidence="4">Isocitrate dehydrogenase [NAD] subunit 1, mitochondrial</fullName>
    </submittedName>
</protein>
<dbReference type="AlphaFoldDB" id="A0A1E5RQP2"/>
<name>A0A1E5RQP2_HANUV</name>
<comment type="similarity">
    <text evidence="1">Belongs to the isocitrate and isopropylmalate dehydrogenases family.</text>
</comment>
<keyword evidence="5" id="KW-1185">Reference proteome</keyword>
<organism evidence="4 5">
    <name type="scientific">Hanseniaspora uvarum</name>
    <name type="common">Yeast</name>
    <name type="synonym">Kloeckera apiculata</name>
    <dbReference type="NCBI Taxonomy" id="29833"/>
    <lineage>
        <taxon>Eukaryota</taxon>
        <taxon>Fungi</taxon>
        <taxon>Dikarya</taxon>
        <taxon>Ascomycota</taxon>
        <taxon>Saccharomycotina</taxon>
        <taxon>Saccharomycetes</taxon>
        <taxon>Saccharomycodales</taxon>
        <taxon>Saccharomycodaceae</taxon>
        <taxon>Hanseniaspora</taxon>
    </lineage>
</organism>
<dbReference type="Gene3D" id="3.40.718.10">
    <property type="entry name" value="Isopropylmalate Dehydrogenase"/>
    <property type="match status" value="1"/>
</dbReference>
<evidence type="ECO:0000313" key="5">
    <source>
        <dbReference type="Proteomes" id="UP000095358"/>
    </source>
</evidence>
<evidence type="ECO:0000259" key="3">
    <source>
        <dbReference type="SMART" id="SM01329"/>
    </source>
</evidence>
<reference evidence="5" key="1">
    <citation type="journal article" date="2016" name="Genome Announc.">
        <title>Genome sequences of three species of Hanseniaspora isolated from spontaneous wine fermentations.</title>
        <authorList>
            <person name="Sternes P.R."/>
            <person name="Lee D."/>
            <person name="Kutyna D.R."/>
            <person name="Borneman A.R."/>
        </authorList>
    </citation>
    <scope>NUCLEOTIDE SEQUENCE [LARGE SCALE GENOMIC DNA]</scope>
    <source>
        <strain evidence="5">AWRI3580</strain>
    </source>
</reference>
<dbReference type="PANTHER" id="PTHR11835">
    <property type="entry name" value="DECARBOXYLATING DEHYDROGENASES-ISOCITRATE, ISOPROPYLMALATE, TARTRATE"/>
    <property type="match status" value="1"/>
</dbReference>
<feature type="domain" description="Isopropylmalate dehydrogenase-like" evidence="3">
    <location>
        <begin position="10"/>
        <end position="335"/>
    </location>
</feature>
<dbReference type="SUPFAM" id="SSF53659">
    <property type="entry name" value="Isocitrate/Isopropylmalate dehydrogenase-like"/>
    <property type="match status" value="1"/>
</dbReference>